<evidence type="ECO:0000256" key="9">
    <source>
        <dbReference type="ARBA" id="ARBA00044878"/>
    </source>
</evidence>
<feature type="transmembrane region" description="Helical" evidence="25">
    <location>
        <begin position="323"/>
        <end position="343"/>
    </location>
</feature>
<dbReference type="OrthoDB" id="9771451at2"/>
<evidence type="ECO:0000259" key="26">
    <source>
        <dbReference type="PROSITE" id="PS50850"/>
    </source>
</evidence>
<comment type="catalytic activity">
    <reaction evidence="17">
        <text>L-arginyl-glycine(out) = L-arginyl-glycine(in)</text>
        <dbReference type="Rhea" id="RHEA:79391"/>
        <dbReference type="ChEBI" id="CHEBI:229955"/>
    </reaction>
</comment>
<dbReference type="EMBL" id="LNZA01000001">
    <property type="protein sequence ID" value="KTD73537.1"/>
    <property type="molecule type" value="Genomic_DNA"/>
</dbReference>
<dbReference type="AlphaFoldDB" id="A0A0W0ZWK9"/>
<dbReference type="PATRIC" id="fig|40335.7.peg.1472"/>
<reference evidence="27 28" key="1">
    <citation type="submission" date="2015-11" db="EMBL/GenBank/DDBJ databases">
        <title>Genomic analysis of 38 Legionella species identifies large and diverse effector repertoires.</title>
        <authorList>
            <person name="Burstein D."/>
            <person name="Amaro F."/>
            <person name="Zusman T."/>
            <person name="Lifshitz Z."/>
            <person name="Cohen O."/>
            <person name="Gilbert J.A."/>
            <person name="Pupko T."/>
            <person name="Shuman H.A."/>
            <person name="Segal G."/>
        </authorList>
    </citation>
    <scope>NUCLEOTIDE SEQUENCE [LARGE SCALE GENOMIC DNA]</scope>
    <source>
        <strain evidence="27 28">ATCC 49180</strain>
    </source>
</reference>
<feature type="transmembrane region" description="Helical" evidence="25">
    <location>
        <begin position="355"/>
        <end position="380"/>
    </location>
</feature>
<sequence>MAHYNTRSDSVVSFGIQSIMPWMVWGLGCLFYFYECLLQVSPSVMSNELMRDFAVTSQILGILSGIYFYSYAAMQLPGGVLMDYFGPHRLLTIATVVCAVSTIAFGMTDNFFMACLARLMIGFGSAFAAVGTMKLAANWFPAQRFALLTGLMVTIGMLGAIGGETPLALLIERFGWRHSMLIMGIVGLILAVLLIVIAKDTPKNHEISHHHPVEEEPLIPSLLTLIKNKQLWLVACYGGLMYMATPVFCGLWGVPFLMTKMMITKTTAANYISLVFIGWAIASPLWGIFSNRIGLRKPPMRIGCIGALICSTIFIFAPINTAIYMEILLFAFGIFSAGFLPAFSVAKELCNKKYVATGLSFMNMMNMLGIALAQPFIGYILDKLWQGEMNGNVRVYPLEAYHTGLAILPLGMLIALIILPKIKETYCQSVH</sequence>
<feature type="transmembrane region" description="Helical" evidence="25">
    <location>
        <begin position="300"/>
        <end position="317"/>
    </location>
</feature>
<dbReference type="PANTHER" id="PTHR23512:SF3">
    <property type="entry name" value="MAJOR FACILITATOR SUPERFAMILY DOMAIN-CONTAINING PROTEIN 1"/>
    <property type="match status" value="1"/>
</dbReference>
<comment type="catalytic activity">
    <reaction evidence="16">
        <text>L-lysyl-L-lysine(out) = L-lysyl-L-lysine(in)</text>
        <dbReference type="Rhea" id="RHEA:79403"/>
        <dbReference type="ChEBI" id="CHEBI:229956"/>
    </reaction>
</comment>
<evidence type="ECO:0000256" key="12">
    <source>
        <dbReference type="ARBA" id="ARBA00044891"/>
    </source>
</evidence>
<gene>
    <name evidence="27" type="ORF">Ltuc_1384</name>
</gene>
<comment type="catalytic activity">
    <reaction evidence="8">
        <text>L-lysyl-L-alanine(out) = L-lysyl-L-alanine(in)</text>
        <dbReference type="Rhea" id="RHEA:79399"/>
        <dbReference type="ChEBI" id="CHEBI:229954"/>
    </reaction>
</comment>
<comment type="catalytic activity">
    <reaction evidence="12">
        <text>L-lysyl-L-alpha-amino acid(out) = L-lysyl-L-alpha-amino acid(in)</text>
        <dbReference type="Rhea" id="RHEA:79387"/>
        <dbReference type="ChEBI" id="CHEBI:229965"/>
    </reaction>
</comment>
<dbReference type="GO" id="GO:0022857">
    <property type="term" value="F:transmembrane transporter activity"/>
    <property type="evidence" value="ECO:0007669"/>
    <property type="project" value="InterPro"/>
</dbReference>
<evidence type="ECO:0000256" key="11">
    <source>
        <dbReference type="ARBA" id="ARBA00044884"/>
    </source>
</evidence>
<feature type="transmembrane region" description="Helical" evidence="25">
    <location>
        <begin position="84"/>
        <end position="105"/>
    </location>
</feature>
<protein>
    <recommendedName>
        <fullName evidence="21">Lysosomal dipeptide transporter MFSD1</fullName>
    </recommendedName>
    <alternativeName>
        <fullName evidence="22">Major facilitator superfamily domain-containing protein 1</fullName>
    </alternativeName>
</protein>
<dbReference type="InterPro" id="IPR052187">
    <property type="entry name" value="MFSD1"/>
</dbReference>
<feature type="transmembrane region" description="Helical" evidence="25">
    <location>
        <begin position="231"/>
        <end position="256"/>
    </location>
</feature>
<comment type="catalytic activity">
    <reaction evidence="14">
        <text>L-aspartyl-L-lysine(out) = L-aspartyl-L-lysine(in)</text>
        <dbReference type="Rhea" id="RHEA:79411"/>
        <dbReference type="ChEBI" id="CHEBI:229953"/>
    </reaction>
</comment>
<comment type="catalytic activity">
    <reaction evidence="10">
        <text>L-alpha-aminoacyl-L-arginine(out) = L-alpha-aminoacyl-L-arginine(in)</text>
        <dbReference type="Rhea" id="RHEA:79367"/>
        <dbReference type="ChEBI" id="CHEBI:229968"/>
    </reaction>
</comment>
<feature type="transmembrane region" description="Helical" evidence="25">
    <location>
        <begin position="111"/>
        <end position="133"/>
    </location>
</feature>
<dbReference type="Gene3D" id="1.20.1250.20">
    <property type="entry name" value="MFS general substrate transporter like domains"/>
    <property type="match status" value="2"/>
</dbReference>
<comment type="catalytic activity">
    <reaction evidence="15">
        <text>L-arginyl-L-alpha-amino acid(out) = L-arginyl-L-alpha-amino acid(in)</text>
        <dbReference type="Rhea" id="RHEA:79371"/>
        <dbReference type="ChEBI" id="CHEBI:84315"/>
    </reaction>
</comment>
<comment type="similarity">
    <text evidence="2">Belongs to the major facilitator superfamily.</text>
</comment>
<evidence type="ECO:0000256" key="2">
    <source>
        <dbReference type="ARBA" id="ARBA00008335"/>
    </source>
</evidence>
<comment type="catalytic activity">
    <reaction evidence="19">
        <text>L-alanyl-L-lysine(out) = L-alanyl-L-lysine(in)</text>
        <dbReference type="Rhea" id="RHEA:79415"/>
        <dbReference type="ChEBI" id="CHEBI:192470"/>
    </reaction>
</comment>
<dbReference type="GO" id="GO:0005765">
    <property type="term" value="C:lysosomal membrane"/>
    <property type="evidence" value="ECO:0007669"/>
    <property type="project" value="UniProtKB-SubCell"/>
</dbReference>
<dbReference type="PROSITE" id="PS50850">
    <property type="entry name" value="MFS"/>
    <property type="match status" value="1"/>
</dbReference>
<evidence type="ECO:0000256" key="18">
    <source>
        <dbReference type="ARBA" id="ARBA00044912"/>
    </source>
</evidence>
<comment type="caution">
    <text evidence="27">The sequence shown here is derived from an EMBL/GenBank/DDBJ whole genome shotgun (WGS) entry which is preliminary data.</text>
</comment>
<dbReference type="InterPro" id="IPR020846">
    <property type="entry name" value="MFS_dom"/>
</dbReference>
<comment type="catalytic activity">
    <reaction evidence="13">
        <text>L-alpha-aminoacyl-L-lysine(out) = L-alpha-aminoacyl-L-lysine(in)</text>
        <dbReference type="Rhea" id="RHEA:79383"/>
        <dbReference type="ChEBI" id="CHEBI:229966"/>
    </reaction>
</comment>
<organism evidence="27 28">
    <name type="scientific">Legionella tucsonensis</name>
    <dbReference type="NCBI Taxonomy" id="40335"/>
    <lineage>
        <taxon>Bacteria</taxon>
        <taxon>Pseudomonadati</taxon>
        <taxon>Pseudomonadota</taxon>
        <taxon>Gammaproteobacteria</taxon>
        <taxon>Legionellales</taxon>
        <taxon>Legionellaceae</taxon>
        <taxon>Legionella</taxon>
    </lineage>
</organism>
<evidence type="ECO:0000256" key="4">
    <source>
        <dbReference type="ARBA" id="ARBA00022692"/>
    </source>
</evidence>
<evidence type="ECO:0000256" key="13">
    <source>
        <dbReference type="ARBA" id="ARBA00044893"/>
    </source>
</evidence>
<evidence type="ECO:0000256" key="20">
    <source>
        <dbReference type="ARBA" id="ARBA00044924"/>
    </source>
</evidence>
<comment type="catalytic activity">
    <reaction evidence="18">
        <text>L-histidyl-L-alpha-amino acid(out) = L-histidyl-L-alpha-amino acid(in)</text>
        <dbReference type="Rhea" id="RHEA:79379"/>
        <dbReference type="ChEBI" id="CHEBI:229964"/>
    </reaction>
</comment>
<comment type="function">
    <text evidence="23">Lysosomal dipeptide uniporter that selectively exports lysine, arginine or histidine-containing dipeptides with a net positive charge from the lysosome lumen into the cytosol. Could play a role in a specific type of protein O-glycosylation indirectly regulating macrophages migration and tissue invasion. Also essential for liver homeostasis.</text>
</comment>
<evidence type="ECO:0000256" key="8">
    <source>
        <dbReference type="ARBA" id="ARBA00044876"/>
    </source>
</evidence>
<dbReference type="InterPro" id="IPR011701">
    <property type="entry name" value="MFS"/>
</dbReference>
<keyword evidence="4 25" id="KW-0812">Transmembrane</keyword>
<evidence type="ECO:0000256" key="24">
    <source>
        <dbReference type="ARBA" id="ARBA00046376"/>
    </source>
</evidence>
<evidence type="ECO:0000256" key="6">
    <source>
        <dbReference type="ARBA" id="ARBA00023136"/>
    </source>
</evidence>
<dbReference type="SUPFAM" id="SSF103473">
    <property type="entry name" value="MFS general substrate transporter"/>
    <property type="match status" value="1"/>
</dbReference>
<dbReference type="RefSeq" id="WP_058520564.1">
    <property type="nucleotide sequence ID" value="NZ_CAAAIP010000001.1"/>
</dbReference>
<evidence type="ECO:0000256" key="19">
    <source>
        <dbReference type="ARBA" id="ARBA00044919"/>
    </source>
</evidence>
<evidence type="ECO:0000256" key="15">
    <source>
        <dbReference type="ARBA" id="ARBA00044899"/>
    </source>
</evidence>
<feature type="domain" description="Major facilitator superfamily (MFS) profile" evidence="26">
    <location>
        <begin position="21"/>
        <end position="423"/>
    </location>
</feature>
<dbReference type="Proteomes" id="UP000054693">
    <property type="component" value="Unassembled WGS sequence"/>
</dbReference>
<evidence type="ECO:0000256" key="16">
    <source>
        <dbReference type="ARBA" id="ARBA00044900"/>
    </source>
</evidence>
<keyword evidence="3" id="KW-0813">Transport</keyword>
<comment type="catalytic activity">
    <reaction evidence="9">
        <text>L-histidyl-glycine(out) = L-histidyl-glycine(in)</text>
        <dbReference type="Rhea" id="RHEA:79395"/>
        <dbReference type="ChEBI" id="CHEBI:229957"/>
    </reaction>
</comment>
<evidence type="ECO:0000256" key="1">
    <source>
        <dbReference type="ARBA" id="ARBA00004155"/>
    </source>
</evidence>
<evidence type="ECO:0000256" key="5">
    <source>
        <dbReference type="ARBA" id="ARBA00022989"/>
    </source>
</evidence>
<comment type="catalytic activity">
    <reaction evidence="20">
        <text>L-lysyl-glycine(out) = L-lysyl-glycine(in)</text>
        <dbReference type="Rhea" id="RHEA:79407"/>
        <dbReference type="ChEBI" id="CHEBI:191202"/>
    </reaction>
</comment>
<evidence type="ECO:0000313" key="27">
    <source>
        <dbReference type="EMBL" id="KTD73537.1"/>
    </source>
</evidence>
<evidence type="ECO:0000256" key="25">
    <source>
        <dbReference type="SAM" id="Phobius"/>
    </source>
</evidence>
<accession>A0A0W0ZWK9</accession>
<evidence type="ECO:0000256" key="7">
    <source>
        <dbReference type="ARBA" id="ARBA00023228"/>
    </source>
</evidence>
<keyword evidence="6 25" id="KW-0472">Membrane</keyword>
<dbReference type="Pfam" id="PF07690">
    <property type="entry name" value="MFS_1"/>
    <property type="match status" value="2"/>
</dbReference>
<feature type="transmembrane region" description="Helical" evidence="25">
    <location>
        <begin position="400"/>
        <end position="419"/>
    </location>
</feature>
<dbReference type="PANTHER" id="PTHR23512">
    <property type="entry name" value="MAJOR FACILITATOR SUPERFAMILY DOMAIN-CONTAINING PROTEIN 1"/>
    <property type="match status" value="1"/>
</dbReference>
<keyword evidence="5 25" id="KW-1133">Transmembrane helix</keyword>
<evidence type="ECO:0000256" key="23">
    <source>
        <dbReference type="ARBA" id="ARBA00045709"/>
    </source>
</evidence>
<feature type="transmembrane region" description="Helical" evidence="25">
    <location>
        <begin position="268"/>
        <end position="288"/>
    </location>
</feature>
<dbReference type="PROSITE" id="PS51257">
    <property type="entry name" value="PROKAR_LIPOPROTEIN"/>
    <property type="match status" value="1"/>
</dbReference>
<evidence type="ECO:0000256" key="21">
    <source>
        <dbReference type="ARBA" id="ARBA00044985"/>
    </source>
</evidence>
<feature type="transmembrane region" description="Helical" evidence="25">
    <location>
        <begin position="145"/>
        <end position="163"/>
    </location>
</feature>
<feature type="transmembrane region" description="Helical" evidence="25">
    <location>
        <begin position="53"/>
        <end position="72"/>
    </location>
</feature>
<evidence type="ECO:0000256" key="17">
    <source>
        <dbReference type="ARBA" id="ARBA00044903"/>
    </source>
</evidence>
<keyword evidence="7" id="KW-0458">Lysosome</keyword>
<evidence type="ECO:0000256" key="10">
    <source>
        <dbReference type="ARBA" id="ARBA00044881"/>
    </source>
</evidence>
<feature type="transmembrane region" description="Helical" evidence="25">
    <location>
        <begin position="175"/>
        <end position="198"/>
    </location>
</feature>
<feature type="transmembrane region" description="Helical" evidence="25">
    <location>
        <begin position="12"/>
        <end position="33"/>
    </location>
</feature>
<dbReference type="STRING" id="40335.Ltuc_1384"/>
<keyword evidence="28" id="KW-1185">Reference proteome</keyword>
<proteinExistence type="inferred from homology"/>
<comment type="catalytic activity">
    <reaction evidence="11">
        <text>L-alpha-aminoacyl-L-histidine(out) = L-alpha-aminoacyl-L-histidine(in)</text>
        <dbReference type="Rhea" id="RHEA:79375"/>
        <dbReference type="ChEBI" id="CHEBI:229967"/>
    </reaction>
</comment>
<name>A0A0W0ZWK9_9GAMM</name>
<evidence type="ECO:0000256" key="14">
    <source>
        <dbReference type="ARBA" id="ARBA00044898"/>
    </source>
</evidence>
<comment type="subcellular location">
    <subcellularLocation>
        <location evidence="1">Lysosome membrane</location>
        <topology evidence="1">Multi-pass membrane protein</topology>
    </subcellularLocation>
</comment>
<dbReference type="InterPro" id="IPR036259">
    <property type="entry name" value="MFS_trans_sf"/>
</dbReference>
<comment type="subunit">
    <text evidence="24">Homodimer. Interacts with lysosomal protein GLMP (via lumenal domain); the interaction starts while both proteins are still in the endoplasmic reticulum and is required for stabilization of MFSD1 in lysosomes but has no direct effect on its targeting to lysosomes or transporter activity.</text>
</comment>
<evidence type="ECO:0000256" key="22">
    <source>
        <dbReference type="ARBA" id="ARBA00045018"/>
    </source>
</evidence>
<evidence type="ECO:0000256" key="3">
    <source>
        <dbReference type="ARBA" id="ARBA00022448"/>
    </source>
</evidence>
<evidence type="ECO:0000313" key="28">
    <source>
        <dbReference type="Proteomes" id="UP000054693"/>
    </source>
</evidence>